<dbReference type="EMBL" id="FNQG01000002">
    <property type="protein sequence ID" value="SDZ73475.1"/>
    <property type="molecule type" value="Genomic_DNA"/>
</dbReference>
<dbReference type="InterPro" id="IPR023214">
    <property type="entry name" value="HAD_sf"/>
</dbReference>
<dbReference type="SUPFAM" id="SSF56784">
    <property type="entry name" value="HAD-like"/>
    <property type="match status" value="1"/>
</dbReference>
<dbReference type="InterPro" id="IPR000150">
    <property type="entry name" value="Cof"/>
</dbReference>
<dbReference type="PANTHER" id="PTHR10000:SF8">
    <property type="entry name" value="HAD SUPERFAMILY HYDROLASE-LIKE, TYPE 3"/>
    <property type="match status" value="1"/>
</dbReference>
<dbReference type="Gene3D" id="3.30.1240.10">
    <property type="match status" value="1"/>
</dbReference>
<dbReference type="OrthoDB" id="9781413at2"/>
<name>A0A1H3VFA6_SELRU</name>
<gene>
    <name evidence="1" type="ORF">SAMN05660648_00164</name>
</gene>
<organism evidence="1 2">
    <name type="scientific">Selenomonas ruminantium</name>
    <dbReference type="NCBI Taxonomy" id="971"/>
    <lineage>
        <taxon>Bacteria</taxon>
        <taxon>Bacillati</taxon>
        <taxon>Bacillota</taxon>
        <taxon>Negativicutes</taxon>
        <taxon>Selenomonadales</taxon>
        <taxon>Selenomonadaceae</taxon>
        <taxon>Selenomonas</taxon>
    </lineage>
</organism>
<dbReference type="Proteomes" id="UP000183469">
    <property type="component" value="Unassembled WGS sequence"/>
</dbReference>
<evidence type="ECO:0000313" key="2">
    <source>
        <dbReference type="Proteomes" id="UP000183469"/>
    </source>
</evidence>
<proteinExistence type="predicted"/>
<dbReference type="Pfam" id="PF08282">
    <property type="entry name" value="Hydrolase_3"/>
    <property type="match status" value="1"/>
</dbReference>
<dbReference type="GO" id="GO:0005829">
    <property type="term" value="C:cytosol"/>
    <property type="evidence" value="ECO:0007669"/>
    <property type="project" value="TreeGrafter"/>
</dbReference>
<dbReference type="SFLD" id="SFLDG01140">
    <property type="entry name" value="C2.B:_Phosphomannomutase_and_P"/>
    <property type="match status" value="1"/>
</dbReference>
<dbReference type="PANTHER" id="PTHR10000">
    <property type="entry name" value="PHOSPHOSERINE PHOSPHATASE"/>
    <property type="match status" value="1"/>
</dbReference>
<sequence length="290" mass="32192">MDYNLAITRLTEMNMMNQKNNYQLLSLDMDGTLLNSAKQIPCETTAAIQELMERGVEVVVGTGRGLAELADYRNAFQGMHYGLLVSGGLIYDFQQEKPVTLHALSLAQCQRLLEAAAEEDAMVHILTVHDSVAREQDIFHMDDFSMRVYQDMYERICDRQEDLSRYVQEHAGEILKINLYHRSTASRERSRKRLAGLGMNLVLAEKTGLEASPAGITKASGLKELCKLLNIPLAATVAVGDAPNDLEILQIAGLSAAMGNATDSIKEICDVVVSDNDHNGVLEVIRRYFL</sequence>
<dbReference type="PROSITE" id="PS01228">
    <property type="entry name" value="COF_1"/>
    <property type="match status" value="1"/>
</dbReference>
<protein>
    <submittedName>
        <fullName evidence="1">Uncharacterized protein</fullName>
    </submittedName>
</protein>
<dbReference type="GO" id="GO:0000287">
    <property type="term" value="F:magnesium ion binding"/>
    <property type="evidence" value="ECO:0007669"/>
    <property type="project" value="TreeGrafter"/>
</dbReference>
<dbReference type="GO" id="GO:0016791">
    <property type="term" value="F:phosphatase activity"/>
    <property type="evidence" value="ECO:0007669"/>
    <property type="project" value="TreeGrafter"/>
</dbReference>
<dbReference type="InterPro" id="IPR006379">
    <property type="entry name" value="HAD-SF_hydro_IIB"/>
</dbReference>
<accession>A0A1H3VFA6</accession>
<dbReference type="Gene3D" id="3.40.50.1000">
    <property type="entry name" value="HAD superfamily/HAD-like"/>
    <property type="match status" value="1"/>
</dbReference>
<dbReference type="NCBIfam" id="TIGR01484">
    <property type="entry name" value="HAD-SF-IIB"/>
    <property type="match status" value="1"/>
</dbReference>
<dbReference type="SFLD" id="SFLDS00003">
    <property type="entry name" value="Haloacid_Dehalogenase"/>
    <property type="match status" value="1"/>
</dbReference>
<dbReference type="NCBIfam" id="TIGR00099">
    <property type="entry name" value="Cof-subfamily"/>
    <property type="match status" value="1"/>
</dbReference>
<reference evidence="1 2" key="1">
    <citation type="submission" date="2016-10" db="EMBL/GenBank/DDBJ databases">
        <authorList>
            <person name="de Groot N.N."/>
        </authorList>
    </citation>
    <scope>NUCLEOTIDE SEQUENCE [LARGE SCALE GENOMIC DNA]</scope>
    <source>
        <strain evidence="1 2">DSM 2872</strain>
    </source>
</reference>
<dbReference type="InterPro" id="IPR036412">
    <property type="entry name" value="HAD-like_sf"/>
</dbReference>
<evidence type="ECO:0000313" key="1">
    <source>
        <dbReference type="EMBL" id="SDZ73475.1"/>
    </source>
</evidence>
<dbReference type="PROSITE" id="PS01229">
    <property type="entry name" value="COF_2"/>
    <property type="match status" value="1"/>
</dbReference>
<dbReference type="AlphaFoldDB" id="A0A1H3VFA6"/>